<accession>A0ACC3YCB5</accession>
<gene>
    <name evidence="1" type="ORF">CTRU02_215609</name>
</gene>
<sequence>MTLTESAEMPSTPLTLGISSISSSRISADDFKRSLRQIIVPLRPQEKPLYSGPALPTWSIANKSPPKNSEDGHLPKCSETTLFTDQYLTGDLADDSETDYVDESAIDDDDDDFSDWEDSTEGSNKSSIDKFVFKRVDSKVNLTSRRSLITLMIDEQNGRSRILRNNASPSTSAVPWAQTSLPATPTLAVSLNDSDDAPLMMKRGARSSTLEPIEEVSRSQAQPIMATASHSYLQAALFPRPIRRNMLATELTESLRRNLLWERQQNSSTANAVLKPRHTSHDVANLKQYSENVCMNKTKDVPIAPPDFFANMLNFGGYHCRGW</sequence>
<keyword evidence="2" id="KW-1185">Reference proteome</keyword>
<evidence type="ECO:0000313" key="1">
    <source>
        <dbReference type="EMBL" id="KAL0929443.1"/>
    </source>
</evidence>
<protein>
    <submittedName>
        <fullName evidence="1">DUF1752 domain containing protein</fullName>
    </submittedName>
</protein>
<reference evidence="1 2" key="1">
    <citation type="journal article" date="2020" name="Phytopathology">
        <title>Genome Sequence Resources of Colletotrichum truncatum, C. plurivorum, C. musicola, and C. sojae: Four Species Pathogenic to Soybean (Glycine max).</title>
        <authorList>
            <person name="Rogerio F."/>
            <person name="Boufleur T.R."/>
            <person name="Ciampi-Guillardi M."/>
            <person name="Sukno S.A."/>
            <person name="Thon M.R."/>
            <person name="Massola Junior N.S."/>
            <person name="Baroncelli R."/>
        </authorList>
    </citation>
    <scope>NUCLEOTIDE SEQUENCE [LARGE SCALE GENOMIC DNA]</scope>
    <source>
        <strain evidence="1 2">CMES1059</strain>
    </source>
</reference>
<name>A0ACC3YCB5_COLTU</name>
<proteinExistence type="predicted"/>
<dbReference type="Proteomes" id="UP000805649">
    <property type="component" value="Unassembled WGS sequence"/>
</dbReference>
<comment type="caution">
    <text evidence="1">The sequence shown here is derived from an EMBL/GenBank/DDBJ whole genome shotgun (WGS) entry which is preliminary data.</text>
</comment>
<evidence type="ECO:0000313" key="2">
    <source>
        <dbReference type="Proteomes" id="UP000805649"/>
    </source>
</evidence>
<organism evidence="1 2">
    <name type="scientific">Colletotrichum truncatum</name>
    <name type="common">Anthracnose fungus</name>
    <name type="synonym">Colletotrichum capsici</name>
    <dbReference type="NCBI Taxonomy" id="5467"/>
    <lineage>
        <taxon>Eukaryota</taxon>
        <taxon>Fungi</taxon>
        <taxon>Dikarya</taxon>
        <taxon>Ascomycota</taxon>
        <taxon>Pezizomycotina</taxon>
        <taxon>Sordariomycetes</taxon>
        <taxon>Hypocreomycetidae</taxon>
        <taxon>Glomerellales</taxon>
        <taxon>Glomerellaceae</taxon>
        <taxon>Colletotrichum</taxon>
        <taxon>Colletotrichum truncatum species complex</taxon>
    </lineage>
</organism>
<dbReference type="EMBL" id="VUJX02000017">
    <property type="protein sequence ID" value="KAL0929443.1"/>
    <property type="molecule type" value="Genomic_DNA"/>
</dbReference>